<dbReference type="AlphaFoldDB" id="A0A6J6QS14"/>
<dbReference type="EMBL" id="CAEZXY010000065">
    <property type="protein sequence ID" value="CAB4714530.1"/>
    <property type="molecule type" value="Genomic_DNA"/>
</dbReference>
<evidence type="ECO:0000256" key="1">
    <source>
        <dbReference type="SAM" id="MobiDB-lite"/>
    </source>
</evidence>
<organism evidence="2">
    <name type="scientific">freshwater metagenome</name>
    <dbReference type="NCBI Taxonomy" id="449393"/>
    <lineage>
        <taxon>unclassified sequences</taxon>
        <taxon>metagenomes</taxon>
        <taxon>ecological metagenomes</taxon>
    </lineage>
</organism>
<sequence length="93" mass="10635">MNNEADGLIDNDDVVIDIHNWNRDVGLGEKGFGAKIRFDIDNHNVAFCDPTRTRFHHRVVTHHKSVIEPVRDSRAARSANHRHNTIDTLASQR</sequence>
<protein>
    <submittedName>
        <fullName evidence="2">Unannotated protein</fullName>
    </submittedName>
</protein>
<proteinExistence type="predicted"/>
<evidence type="ECO:0000313" key="2">
    <source>
        <dbReference type="EMBL" id="CAB4714530.1"/>
    </source>
</evidence>
<feature type="region of interest" description="Disordered" evidence="1">
    <location>
        <begin position="74"/>
        <end position="93"/>
    </location>
</feature>
<reference evidence="2" key="1">
    <citation type="submission" date="2020-05" db="EMBL/GenBank/DDBJ databases">
        <authorList>
            <person name="Chiriac C."/>
            <person name="Salcher M."/>
            <person name="Ghai R."/>
            <person name="Kavagutti S V."/>
        </authorList>
    </citation>
    <scope>NUCLEOTIDE SEQUENCE</scope>
</reference>
<accession>A0A6J6QS14</accession>
<gene>
    <name evidence="2" type="ORF">UFOPK2624_01307</name>
</gene>
<name>A0A6J6QS14_9ZZZZ</name>